<dbReference type="PANTHER" id="PTHR42648">
    <property type="entry name" value="TRANSPOSASE, PUTATIVE-RELATED"/>
    <property type="match status" value="1"/>
</dbReference>
<evidence type="ECO:0000313" key="2">
    <source>
        <dbReference type="EMBL" id="GJS72067.1"/>
    </source>
</evidence>
<feature type="compositionally biased region" description="Low complexity" evidence="1">
    <location>
        <begin position="222"/>
        <end position="235"/>
    </location>
</feature>
<dbReference type="InterPro" id="IPR036397">
    <property type="entry name" value="RNaseH_sf"/>
</dbReference>
<feature type="compositionally biased region" description="Low complexity" evidence="1">
    <location>
        <begin position="188"/>
        <end position="200"/>
    </location>
</feature>
<dbReference type="PANTHER" id="PTHR42648:SF32">
    <property type="entry name" value="RIBONUCLEASE H-LIKE DOMAIN, GAG-PRE-INTEGRASE DOMAIN PROTEIN-RELATED"/>
    <property type="match status" value="1"/>
</dbReference>
<reference evidence="2" key="2">
    <citation type="submission" date="2022-01" db="EMBL/GenBank/DDBJ databases">
        <authorList>
            <person name="Yamashiro T."/>
            <person name="Shiraishi A."/>
            <person name="Satake H."/>
            <person name="Nakayama K."/>
        </authorList>
    </citation>
    <scope>NUCLEOTIDE SEQUENCE</scope>
</reference>
<organism evidence="2 3">
    <name type="scientific">Tanacetum coccineum</name>
    <dbReference type="NCBI Taxonomy" id="301880"/>
    <lineage>
        <taxon>Eukaryota</taxon>
        <taxon>Viridiplantae</taxon>
        <taxon>Streptophyta</taxon>
        <taxon>Embryophyta</taxon>
        <taxon>Tracheophyta</taxon>
        <taxon>Spermatophyta</taxon>
        <taxon>Magnoliopsida</taxon>
        <taxon>eudicotyledons</taxon>
        <taxon>Gunneridae</taxon>
        <taxon>Pentapetalae</taxon>
        <taxon>asterids</taxon>
        <taxon>campanulids</taxon>
        <taxon>Asterales</taxon>
        <taxon>Asteraceae</taxon>
        <taxon>Asteroideae</taxon>
        <taxon>Anthemideae</taxon>
        <taxon>Anthemidinae</taxon>
        <taxon>Tanacetum</taxon>
    </lineage>
</organism>
<dbReference type="Proteomes" id="UP001151760">
    <property type="component" value="Unassembled WGS sequence"/>
</dbReference>
<name>A0ABQ4Y4H3_9ASTR</name>
<feature type="compositionally biased region" description="Polar residues" evidence="1">
    <location>
        <begin position="201"/>
        <end position="214"/>
    </location>
</feature>
<accession>A0ABQ4Y4H3</accession>
<feature type="region of interest" description="Disordered" evidence="1">
    <location>
        <begin position="188"/>
        <end position="235"/>
    </location>
</feature>
<dbReference type="EMBL" id="BQNB010010052">
    <property type="protein sequence ID" value="GJS72067.1"/>
    <property type="molecule type" value="Genomic_DNA"/>
</dbReference>
<dbReference type="SUPFAM" id="SSF53098">
    <property type="entry name" value="Ribonuclease H-like"/>
    <property type="match status" value="1"/>
</dbReference>
<protein>
    <submittedName>
        <fullName evidence="2">Retrovirus-related pol polyprotein from transposon TNT 1-94</fullName>
    </submittedName>
</protein>
<reference evidence="2" key="1">
    <citation type="journal article" date="2022" name="Int. J. Mol. Sci.">
        <title>Draft Genome of Tanacetum Coccineum: Genomic Comparison of Closely Related Tanacetum-Family Plants.</title>
        <authorList>
            <person name="Yamashiro T."/>
            <person name="Shiraishi A."/>
            <person name="Nakayama K."/>
            <person name="Satake H."/>
        </authorList>
    </citation>
    <scope>NUCLEOTIDE SEQUENCE</scope>
</reference>
<keyword evidence="3" id="KW-1185">Reference proteome</keyword>
<evidence type="ECO:0000313" key="3">
    <source>
        <dbReference type="Proteomes" id="UP001151760"/>
    </source>
</evidence>
<comment type="caution">
    <text evidence="2">The sequence shown here is derived from an EMBL/GenBank/DDBJ whole genome shotgun (WGS) entry which is preliminary data.</text>
</comment>
<dbReference type="InterPro" id="IPR012337">
    <property type="entry name" value="RNaseH-like_sf"/>
</dbReference>
<dbReference type="InterPro" id="IPR039537">
    <property type="entry name" value="Retrotran_Ty1/copia-like"/>
</dbReference>
<gene>
    <name evidence="2" type="ORF">Tco_0704908</name>
</gene>
<proteinExistence type="predicted"/>
<evidence type="ECO:0000256" key="1">
    <source>
        <dbReference type="SAM" id="MobiDB-lite"/>
    </source>
</evidence>
<sequence>MGSLSQIKDEAPKVIETFLKKIEVLLQAPVIIVRIDNGTKFKNQVLKENFDSVGISYQSSSVRTPQQNGVSEAIATACYTQNCSIIHCRFDKTPYELINGRKPDISFLHLFGALCYPKNDQEDLGKLGAKGLDLTYAPSAITSQKPTEHDLDQLFEAMYDDYIGGQPSAATRTSPSAQVHQVLQTPMATTTTTDTASTPTNSFSQAADIPNSSQDVDKLEPQQQCVQQQDDQVLL</sequence>
<dbReference type="Gene3D" id="3.30.420.10">
    <property type="entry name" value="Ribonuclease H-like superfamily/Ribonuclease H"/>
    <property type="match status" value="1"/>
</dbReference>